<dbReference type="OrthoDB" id="9941887at2759"/>
<keyword evidence="9" id="KW-1185">Reference proteome</keyword>
<dbReference type="FunFam" id="3.10.450.10:FF:000005">
    <property type="entry name" value="Histidine-rich glycoprotein"/>
    <property type="match status" value="1"/>
</dbReference>
<evidence type="ECO:0000259" key="8">
    <source>
        <dbReference type="PROSITE" id="PS51530"/>
    </source>
</evidence>
<sequence length="363" mass="40563">MDCFLPLALCALVHCGTEAPTSQEVTSSPLLSRGCNDYDVLATADLALQHINRHREDGFVLSLYRVYDVWEHKQASQGSLFYLTMEVYETDCHVLSRKAWRHCTRVLAESASGQCKAIFYQNKPKEVSYLPAYNCTLLSGATGKIRKLCHGCLACRIIDSSHPQALEAATKALAKYNSESTSKQYSLVKVIRASIRRLPVAATYRVHYLIRESPCNRSQSSNCSLQPSDSPPAGLCFGVLFLYEGLSRPTIGGCDLFESQGQVPRAENPSSSPTKPTPLGSIQYILDLNYTIAKEYQEFEYRPETIPEMLFLTTDPQGITLDISFLFPGSQQEKLVVLPFPRERSSAECPGPEQLNSYWTIYK</sequence>
<dbReference type="RefSeq" id="XP_023556702.1">
    <property type="nucleotide sequence ID" value="XM_023700934.1"/>
</dbReference>
<dbReference type="GeneID" id="101584986"/>
<dbReference type="Proteomes" id="UP000515203">
    <property type="component" value="Unplaced"/>
</dbReference>
<dbReference type="InterPro" id="IPR000010">
    <property type="entry name" value="Cystatin_dom"/>
</dbReference>
<evidence type="ECO:0000256" key="6">
    <source>
        <dbReference type="ARBA" id="ARBA00023180"/>
    </source>
</evidence>
<evidence type="ECO:0000256" key="1">
    <source>
        <dbReference type="ARBA" id="ARBA00004613"/>
    </source>
</evidence>
<dbReference type="InterPro" id="IPR025764">
    <property type="entry name" value="Cystatin_Fetuin_B"/>
</dbReference>
<gene>
    <name evidence="10" type="primary">Fetub</name>
</gene>
<evidence type="ECO:0000256" key="4">
    <source>
        <dbReference type="ARBA" id="ARBA00022737"/>
    </source>
</evidence>
<keyword evidence="4" id="KW-0677">Repeat</keyword>
<dbReference type="Gene3D" id="3.10.450.10">
    <property type="match status" value="2"/>
</dbReference>
<evidence type="ECO:0000256" key="3">
    <source>
        <dbReference type="ARBA" id="ARBA00022729"/>
    </source>
</evidence>
<evidence type="ECO:0000313" key="10">
    <source>
        <dbReference type="RefSeq" id="XP_023556702.1"/>
    </source>
</evidence>
<dbReference type="GO" id="GO:0008191">
    <property type="term" value="F:metalloendopeptidase inhibitor activity"/>
    <property type="evidence" value="ECO:0007669"/>
    <property type="project" value="TreeGrafter"/>
</dbReference>
<dbReference type="AlphaFoldDB" id="A0A6P6D9G3"/>
<evidence type="ECO:0000256" key="7">
    <source>
        <dbReference type="SAM" id="SignalP"/>
    </source>
</evidence>
<dbReference type="InterPro" id="IPR050735">
    <property type="entry name" value="Kininogen_Fetuin_HRG"/>
</dbReference>
<evidence type="ECO:0000256" key="5">
    <source>
        <dbReference type="ARBA" id="ARBA00023157"/>
    </source>
</evidence>
<keyword evidence="6" id="KW-0325">Glycoprotein</keyword>
<keyword evidence="5" id="KW-1015">Disulfide bond</keyword>
<keyword evidence="3 7" id="KW-0732">Signal</keyword>
<accession>A0A6P6D9G3</accession>
<protein>
    <submittedName>
        <fullName evidence="10">Fetuin-B</fullName>
    </submittedName>
</protein>
<dbReference type="PANTHER" id="PTHR13814:SF10">
    <property type="entry name" value="FETUIN-B"/>
    <property type="match status" value="1"/>
</dbReference>
<proteinExistence type="predicted"/>
<dbReference type="CTD" id="26998"/>
<reference evidence="10" key="1">
    <citation type="submission" date="2025-08" db="UniProtKB">
        <authorList>
            <consortium name="RefSeq"/>
        </authorList>
    </citation>
    <scope>IDENTIFICATION</scope>
</reference>
<dbReference type="GO" id="GO:0007339">
    <property type="term" value="P:binding of sperm to zona pellucida"/>
    <property type="evidence" value="ECO:0007669"/>
    <property type="project" value="TreeGrafter"/>
</dbReference>
<dbReference type="FunCoup" id="A0A6P6D9G3">
    <property type="interactions" value="213"/>
</dbReference>
<name>A0A6P6D9G3_OCTDE</name>
<dbReference type="GO" id="GO:0005576">
    <property type="term" value="C:extracellular region"/>
    <property type="evidence" value="ECO:0007669"/>
    <property type="project" value="UniProtKB-SubCell"/>
</dbReference>
<organism evidence="9 10">
    <name type="scientific">Octodon degus</name>
    <name type="common">Degu</name>
    <name type="synonym">Sciurus degus</name>
    <dbReference type="NCBI Taxonomy" id="10160"/>
    <lineage>
        <taxon>Eukaryota</taxon>
        <taxon>Metazoa</taxon>
        <taxon>Chordata</taxon>
        <taxon>Craniata</taxon>
        <taxon>Vertebrata</taxon>
        <taxon>Euteleostomi</taxon>
        <taxon>Mammalia</taxon>
        <taxon>Eutheria</taxon>
        <taxon>Euarchontoglires</taxon>
        <taxon>Glires</taxon>
        <taxon>Rodentia</taxon>
        <taxon>Hystricomorpha</taxon>
        <taxon>Octodontidae</taxon>
        <taxon>Octodon</taxon>
    </lineage>
</organism>
<evidence type="ECO:0000313" key="9">
    <source>
        <dbReference type="Proteomes" id="UP000515203"/>
    </source>
</evidence>
<dbReference type="PANTHER" id="PTHR13814">
    <property type="entry name" value="FETUIN"/>
    <property type="match status" value="1"/>
</dbReference>
<dbReference type="SUPFAM" id="SSF54403">
    <property type="entry name" value="Cystatin/monellin"/>
    <property type="match status" value="2"/>
</dbReference>
<feature type="domain" description="Cystatin fetuin-B-type" evidence="8">
    <location>
        <begin position="24"/>
        <end position="136"/>
    </location>
</feature>
<dbReference type="GO" id="GO:0060255">
    <property type="term" value="P:regulation of macromolecule metabolic process"/>
    <property type="evidence" value="ECO:0007669"/>
    <property type="project" value="UniProtKB-ARBA"/>
</dbReference>
<dbReference type="GO" id="GO:0004869">
    <property type="term" value="F:cysteine-type endopeptidase inhibitor activity"/>
    <property type="evidence" value="ECO:0007669"/>
    <property type="project" value="InterPro"/>
</dbReference>
<evidence type="ECO:0000256" key="2">
    <source>
        <dbReference type="ARBA" id="ARBA00022525"/>
    </source>
</evidence>
<feature type="chain" id="PRO_5027669772" evidence="7">
    <location>
        <begin position="16"/>
        <end position="363"/>
    </location>
</feature>
<dbReference type="InParanoid" id="A0A6P6D9G3"/>
<feature type="signal peptide" evidence="7">
    <location>
        <begin position="1"/>
        <end position="15"/>
    </location>
</feature>
<dbReference type="CDD" id="cd00042">
    <property type="entry name" value="CY"/>
    <property type="match status" value="1"/>
</dbReference>
<dbReference type="PROSITE" id="PS51530">
    <property type="entry name" value="CYSTATIN_FETUIN_B"/>
    <property type="match status" value="1"/>
</dbReference>
<dbReference type="Pfam" id="PF00031">
    <property type="entry name" value="Cystatin"/>
    <property type="match status" value="2"/>
</dbReference>
<keyword evidence="2" id="KW-0964">Secreted</keyword>
<dbReference type="InterPro" id="IPR046350">
    <property type="entry name" value="Cystatin_sf"/>
</dbReference>
<comment type="subcellular location">
    <subcellularLocation>
        <location evidence="1">Secreted</location>
    </subcellularLocation>
</comment>